<proteinExistence type="predicted"/>
<comment type="caution">
    <text evidence="2">The sequence shown here is derived from an EMBL/GenBank/DDBJ whole genome shotgun (WGS) entry which is preliminary data.</text>
</comment>
<dbReference type="Proteomes" id="UP001231362">
    <property type="component" value="Unassembled WGS sequence"/>
</dbReference>
<feature type="compositionally biased region" description="Basic and acidic residues" evidence="1">
    <location>
        <begin position="30"/>
        <end position="42"/>
    </location>
</feature>
<protein>
    <recommendedName>
        <fullName evidence="4">YfhD family protein</fullName>
    </recommendedName>
</protein>
<evidence type="ECO:0000256" key="1">
    <source>
        <dbReference type="SAM" id="MobiDB-lite"/>
    </source>
</evidence>
<keyword evidence="3" id="KW-1185">Reference proteome</keyword>
<gene>
    <name evidence="2" type="ORF">J2S07_001836</name>
</gene>
<evidence type="ECO:0000313" key="2">
    <source>
        <dbReference type="EMBL" id="MDQ0155531.1"/>
    </source>
</evidence>
<name>A0ABT9V3K0_9BACL</name>
<reference evidence="2 3" key="1">
    <citation type="submission" date="2023-07" db="EMBL/GenBank/DDBJ databases">
        <title>Genomic Encyclopedia of Type Strains, Phase IV (KMG-IV): sequencing the most valuable type-strain genomes for metagenomic binning, comparative biology and taxonomic classification.</title>
        <authorList>
            <person name="Goeker M."/>
        </authorList>
    </citation>
    <scope>NUCLEOTIDE SEQUENCE [LARGE SCALE GENOMIC DNA]</scope>
    <source>
        <strain evidence="2 3">DSM 23948</strain>
    </source>
</reference>
<dbReference type="RefSeq" id="WP_307150096.1">
    <property type="nucleotide sequence ID" value="NZ_JAUSTU010000007.1"/>
</dbReference>
<sequence length="42" mass="4976">MGRTKMANANAERNKNQKKQRQSSELVEFTPKDERNQKRIVD</sequence>
<dbReference type="EMBL" id="JAUSTU010000007">
    <property type="protein sequence ID" value="MDQ0155531.1"/>
    <property type="molecule type" value="Genomic_DNA"/>
</dbReference>
<evidence type="ECO:0000313" key="3">
    <source>
        <dbReference type="Proteomes" id="UP001231362"/>
    </source>
</evidence>
<feature type="region of interest" description="Disordered" evidence="1">
    <location>
        <begin position="1"/>
        <end position="42"/>
    </location>
</feature>
<evidence type="ECO:0008006" key="4">
    <source>
        <dbReference type="Google" id="ProtNLM"/>
    </source>
</evidence>
<organism evidence="2 3">
    <name type="scientific">Anoxybacillus andreesenii</name>
    <dbReference type="NCBI Taxonomy" id="1325932"/>
    <lineage>
        <taxon>Bacteria</taxon>
        <taxon>Bacillati</taxon>
        <taxon>Bacillota</taxon>
        <taxon>Bacilli</taxon>
        <taxon>Bacillales</taxon>
        <taxon>Anoxybacillaceae</taxon>
        <taxon>Anoxybacillus</taxon>
    </lineage>
</organism>
<accession>A0ABT9V3K0</accession>